<reference evidence="2 3" key="1">
    <citation type="submission" date="2018-04" db="EMBL/GenBank/DDBJ databases">
        <title>The genome of golden apple snail Pomacea canaliculata provides insight into stress tolerance and invasive adaptation.</title>
        <authorList>
            <person name="Liu C."/>
            <person name="Liu B."/>
            <person name="Ren Y."/>
            <person name="Zhang Y."/>
            <person name="Wang H."/>
            <person name="Li S."/>
            <person name="Jiang F."/>
            <person name="Yin L."/>
            <person name="Zhang G."/>
            <person name="Qian W."/>
            <person name="Fan W."/>
        </authorList>
    </citation>
    <scope>NUCLEOTIDE SEQUENCE [LARGE SCALE GENOMIC DNA]</scope>
    <source>
        <strain evidence="2">SZHN2017</strain>
        <tissue evidence="2">Muscle</tissue>
    </source>
</reference>
<feature type="compositionally biased region" description="Basic and acidic residues" evidence="1">
    <location>
        <begin position="175"/>
        <end position="200"/>
    </location>
</feature>
<proteinExistence type="predicted"/>
<organism evidence="2 3">
    <name type="scientific">Pomacea canaliculata</name>
    <name type="common">Golden apple snail</name>
    <dbReference type="NCBI Taxonomy" id="400727"/>
    <lineage>
        <taxon>Eukaryota</taxon>
        <taxon>Metazoa</taxon>
        <taxon>Spiralia</taxon>
        <taxon>Lophotrochozoa</taxon>
        <taxon>Mollusca</taxon>
        <taxon>Gastropoda</taxon>
        <taxon>Caenogastropoda</taxon>
        <taxon>Architaenioglossa</taxon>
        <taxon>Ampullarioidea</taxon>
        <taxon>Ampullariidae</taxon>
        <taxon>Pomacea</taxon>
    </lineage>
</organism>
<keyword evidence="3" id="KW-1185">Reference proteome</keyword>
<gene>
    <name evidence="2" type="ORF">C0Q70_04545</name>
</gene>
<accession>A0A2T7PIP5</accession>
<dbReference type="AlphaFoldDB" id="A0A2T7PIP5"/>
<dbReference type="SUPFAM" id="SSF52540">
    <property type="entry name" value="P-loop containing nucleoside triphosphate hydrolases"/>
    <property type="match status" value="1"/>
</dbReference>
<comment type="caution">
    <text evidence="2">The sequence shown here is derived from an EMBL/GenBank/DDBJ whole genome shotgun (WGS) entry which is preliminary data.</text>
</comment>
<dbReference type="Gene3D" id="3.40.50.300">
    <property type="entry name" value="P-loop containing nucleotide triphosphate hydrolases"/>
    <property type="match status" value="1"/>
</dbReference>
<evidence type="ECO:0000313" key="2">
    <source>
        <dbReference type="EMBL" id="PVD33292.1"/>
    </source>
</evidence>
<dbReference type="OrthoDB" id="5829348at2759"/>
<feature type="region of interest" description="Disordered" evidence="1">
    <location>
        <begin position="174"/>
        <end position="200"/>
    </location>
</feature>
<evidence type="ECO:0000313" key="3">
    <source>
        <dbReference type="Proteomes" id="UP000245119"/>
    </source>
</evidence>
<evidence type="ECO:0000256" key="1">
    <source>
        <dbReference type="SAM" id="MobiDB-lite"/>
    </source>
</evidence>
<sequence length="403" mass="45243">MGCGGSKKNEFRRSSPADQHHINIQIGDEVKIPNGRPVLIFVFGGPGSKKGRLVGELVETYGFNFINVEKILLRNLAEKASKYSPLPDAAQEVQNTFMDDTQMMSLGWILEEVSKLLEVNGGKSCNFVVDIMPNLRFLIKADIFLADCSEEIKKFENKHPIAFAINFVQRSSKPSKKETDLSKDKEEKGPMRSDEADSSRTRRRLTLFENNVKPLIDFFHHSGRLVTLDVTGARMDLVWSRLCELFTSLHLSSQVLVNYTVIFLFDHIGELQQLITENYNVQVISLQSLLDNPNCTLEEAMAALSKRLEQSDPTTKTFVASLSGTNIAEDSVCQSQEHSIMFVDEEVTQLDKFLDVCKAKGGTCPFKFKAVCTTGNTMCLFPSQVSLTLCKEMAMVLSRYSQH</sequence>
<dbReference type="OMA" id="ADLIWHR"/>
<dbReference type="EMBL" id="PZQS01000003">
    <property type="protein sequence ID" value="PVD33292.1"/>
    <property type="molecule type" value="Genomic_DNA"/>
</dbReference>
<protein>
    <submittedName>
        <fullName evidence="2">Uncharacterized protein</fullName>
    </submittedName>
</protein>
<dbReference type="Proteomes" id="UP000245119">
    <property type="component" value="Linkage Group LG3"/>
</dbReference>
<name>A0A2T7PIP5_POMCA</name>
<dbReference type="InterPro" id="IPR027417">
    <property type="entry name" value="P-loop_NTPase"/>
</dbReference>